<dbReference type="InterPro" id="IPR050307">
    <property type="entry name" value="Sterol_Desaturase_Related"/>
</dbReference>
<reference evidence="6" key="1">
    <citation type="journal article" date="2020" name="Stud. Mycol.">
        <title>101 Dothideomycetes genomes: a test case for predicting lifestyles and emergence of pathogens.</title>
        <authorList>
            <person name="Haridas S."/>
            <person name="Albert R."/>
            <person name="Binder M."/>
            <person name="Bloem J."/>
            <person name="Labutti K."/>
            <person name="Salamov A."/>
            <person name="Andreopoulos B."/>
            <person name="Baker S."/>
            <person name="Barry K."/>
            <person name="Bills G."/>
            <person name="Bluhm B."/>
            <person name="Cannon C."/>
            <person name="Castanera R."/>
            <person name="Culley D."/>
            <person name="Daum C."/>
            <person name="Ezra D."/>
            <person name="Gonzalez J."/>
            <person name="Henrissat B."/>
            <person name="Kuo A."/>
            <person name="Liang C."/>
            <person name="Lipzen A."/>
            <person name="Lutzoni F."/>
            <person name="Magnuson J."/>
            <person name="Mondo S."/>
            <person name="Nolan M."/>
            <person name="Ohm R."/>
            <person name="Pangilinan J."/>
            <person name="Park H.-J."/>
            <person name="Ramirez L."/>
            <person name="Alfaro M."/>
            <person name="Sun H."/>
            <person name="Tritt A."/>
            <person name="Yoshinaga Y."/>
            <person name="Zwiers L.-H."/>
            <person name="Turgeon B."/>
            <person name="Goodwin S."/>
            <person name="Spatafora J."/>
            <person name="Crous P."/>
            <person name="Grigoriev I."/>
        </authorList>
    </citation>
    <scope>NUCLEOTIDE SEQUENCE</scope>
    <source>
        <strain evidence="6">CBS 121739</strain>
    </source>
</reference>
<name>A0A6A6W9B0_9PEZI</name>
<dbReference type="OrthoDB" id="6354873at2759"/>
<keyword evidence="7" id="KW-1185">Reference proteome</keyword>
<keyword evidence="4" id="KW-0472">Membrane</keyword>
<dbReference type="GO" id="GO:0016491">
    <property type="term" value="F:oxidoreductase activity"/>
    <property type="evidence" value="ECO:0007669"/>
    <property type="project" value="InterPro"/>
</dbReference>
<dbReference type="AlphaFoldDB" id="A0A6A6W9B0"/>
<dbReference type="GO" id="GO:0005506">
    <property type="term" value="F:iron ion binding"/>
    <property type="evidence" value="ECO:0007669"/>
    <property type="project" value="InterPro"/>
</dbReference>
<dbReference type="PANTHER" id="PTHR11863">
    <property type="entry name" value="STEROL DESATURASE"/>
    <property type="match status" value="1"/>
</dbReference>
<dbReference type="Proteomes" id="UP000799437">
    <property type="component" value="Unassembled WGS sequence"/>
</dbReference>
<accession>A0A6A6W9B0</accession>
<dbReference type="InterPro" id="IPR006694">
    <property type="entry name" value="Fatty_acid_hydroxylase"/>
</dbReference>
<evidence type="ECO:0000256" key="3">
    <source>
        <dbReference type="ARBA" id="ARBA00022989"/>
    </source>
</evidence>
<dbReference type="GO" id="GO:0008610">
    <property type="term" value="P:lipid biosynthetic process"/>
    <property type="evidence" value="ECO:0007669"/>
    <property type="project" value="InterPro"/>
</dbReference>
<evidence type="ECO:0000256" key="1">
    <source>
        <dbReference type="ARBA" id="ARBA00004370"/>
    </source>
</evidence>
<dbReference type="Pfam" id="PF04116">
    <property type="entry name" value="FA_hydroxylase"/>
    <property type="match status" value="1"/>
</dbReference>
<sequence length="348" mass="40775">MVVAQRNAKDSMKSTWRTKDKSEWNFWMWFLDIIHVHPTDVGTEPPVHKKTDKMPYVTQTSSHIWIILHALWPLVVHQLYVNYTGHNIHPAAAVALYSTAFTVNAIHQINALRRMGNAYGHLDGEVHRRDEVPDHSVRGVVQSLLSVAFLRPVMCTFLGWRSSQVPTDMTWWTPIEIGLYGVILDFWFYWYHRAMHDVSFLWKYHRTHHLTKHPNPLLTIYADTEQEIFDIIGIPLLTYATMRLLGLPMNFYDWWMCHQYVAFSEVMGHSGVRVYTTTVSVHTKILGLFGCELTVEDHDIHHRMGYRKTKNYGKQTLLWDRLFGTAGKRIECVEENVDFADRIGFSWF</sequence>
<dbReference type="EMBL" id="ML996571">
    <property type="protein sequence ID" value="KAF2758486.1"/>
    <property type="molecule type" value="Genomic_DNA"/>
</dbReference>
<keyword evidence="2" id="KW-0812">Transmembrane</keyword>
<evidence type="ECO:0000256" key="2">
    <source>
        <dbReference type="ARBA" id="ARBA00022692"/>
    </source>
</evidence>
<organism evidence="6 7">
    <name type="scientific">Pseudovirgaria hyperparasitica</name>
    <dbReference type="NCBI Taxonomy" id="470096"/>
    <lineage>
        <taxon>Eukaryota</taxon>
        <taxon>Fungi</taxon>
        <taxon>Dikarya</taxon>
        <taxon>Ascomycota</taxon>
        <taxon>Pezizomycotina</taxon>
        <taxon>Dothideomycetes</taxon>
        <taxon>Dothideomycetes incertae sedis</taxon>
        <taxon>Acrospermales</taxon>
        <taxon>Acrospermaceae</taxon>
        <taxon>Pseudovirgaria</taxon>
    </lineage>
</organism>
<keyword evidence="3" id="KW-1133">Transmembrane helix</keyword>
<evidence type="ECO:0000313" key="7">
    <source>
        <dbReference type="Proteomes" id="UP000799437"/>
    </source>
</evidence>
<evidence type="ECO:0000256" key="4">
    <source>
        <dbReference type="ARBA" id="ARBA00023136"/>
    </source>
</evidence>
<gene>
    <name evidence="6" type="ORF">EJ05DRAFT_352509</name>
</gene>
<dbReference type="RefSeq" id="XP_033600937.1">
    <property type="nucleotide sequence ID" value="XM_033741019.1"/>
</dbReference>
<feature type="domain" description="Fatty acid hydroxylase" evidence="5">
    <location>
        <begin position="179"/>
        <end position="325"/>
    </location>
</feature>
<protein>
    <recommendedName>
        <fullName evidence="5">Fatty acid hydroxylase domain-containing protein</fullName>
    </recommendedName>
</protein>
<dbReference type="GeneID" id="54482073"/>
<proteinExistence type="predicted"/>
<evidence type="ECO:0000259" key="5">
    <source>
        <dbReference type="Pfam" id="PF04116"/>
    </source>
</evidence>
<dbReference type="GO" id="GO:0016020">
    <property type="term" value="C:membrane"/>
    <property type="evidence" value="ECO:0007669"/>
    <property type="project" value="UniProtKB-SubCell"/>
</dbReference>
<comment type="subcellular location">
    <subcellularLocation>
        <location evidence="1">Membrane</location>
    </subcellularLocation>
</comment>
<evidence type="ECO:0000313" key="6">
    <source>
        <dbReference type="EMBL" id="KAF2758486.1"/>
    </source>
</evidence>